<dbReference type="OrthoDB" id="1841723at2"/>
<dbReference type="Gene3D" id="3.40.50.2300">
    <property type="match status" value="2"/>
</dbReference>
<comment type="subcellular location">
    <subcellularLocation>
        <location evidence="1">Cell envelope</location>
    </subcellularLocation>
</comment>
<dbReference type="InterPro" id="IPR050555">
    <property type="entry name" value="Bact_Solute-Bind_Prot2"/>
</dbReference>
<organism evidence="6 7">
    <name type="scientific">Oleiharenicola lentus</name>
    <dbReference type="NCBI Taxonomy" id="2508720"/>
    <lineage>
        <taxon>Bacteria</taxon>
        <taxon>Pseudomonadati</taxon>
        <taxon>Verrucomicrobiota</taxon>
        <taxon>Opitutia</taxon>
        <taxon>Opitutales</taxon>
        <taxon>Opitutaceae</taxon>
        <taxon>Oleiharenicola</taxon>
    </lineage>
</organism>
<dbReference type="InterPro" id="IPR028082">
    <property type="entry name" value="Peripla_BP_I"/>
</dbReference>
<comment type="caution">
    <text evidence="6">The sequence shown here is derived from an EMBL/GenBank/DDBJ whole genome shotgun (WGS) entry which is preliminary data.</text>
</comment>
<dbReference type="GO" id="GO:0042882">
    <property type="term" value="P:L-arabinose transmembrane transport"/>
    <property type="evidence" value="ECO:0007669"/>
    <property type="project" value="InterPro"/>
</dbReference>
<evidence type="ECO:0000259" key="5">
    <source>
        <dbReference type="Pfam" id="PF00532"/>
    </source>
</evidence>
<dbReference type="InterPro" id="IPR001761">
    <property type="entry name" value="Peripla_BP/Lac1_sug-bd_dom"/>
</dbReference>
<dbReference type="PIRSF" id="PIRSF002816">
    <property type="entry name" value="AraF"/>
    <property type="match status" value="1"/>
</dbReference>
<feature type="signal peptide" evidence="4">
    <location>
        <begin position="1"/>
        <end position="29"/>
    </location>
</feature>
<gene>
    <name evidence="6" type="ORF">ESB00_01095</name>
</gene>
<evidence type="ECO:0000313" key="7">
    <source>
        <dbReference type="Proteomes" id="UP000290218"/>
    </source>
</evidence>
<keyword evidence="7" id="KW-1185">Reference proteome</keyword>
<dbReference type="PROSITE" id="PS51257">
    <property type="entry name" value="PROKAR_LIPOPROTEIN"/>
    <property type="match status" value="1"/>
</dbReference>
<dbReference type="AlphaFoldDB" id="A0A4Q1C6V5"/>
<protein>
    <submittedName>
        <fullName evidence="6">Arabinose ABC transporter substrate-binding protein</fullName>
    </submittedName>
</protein>
<evidence type="ECO:0000313" key="6">
    <source>
        <dbReference type="EMBL" id="RXK54526.1"/>
    </source>
</evidence>
<dbReference type="PANTHER" id="PTHR30036">
    <property type="entry name" value="D-XYLOSE-BINDING PERIPLASMIC PROTEIN"/>
    <property type="match status" value="1"/>
</dbReference>
<dbReference type="InterPro" id="IPR026266">
    <property type="entry name" value="AraF"/>
</dbReference>
<evidence type="ECO:0000256" key="1">
    <source>
        <dbReference type="ARBA" id="ARBA00004196"/>
    </source>
</evidence>
<dbReference type="GO" id="GO:0030288">
    <property type="term" value="C:outer membrane-bounded periplasmic space"/>
    <property type="evidence" value="ECO:0007669"/>
    <property type="project" value="TreeGrafter"/>
</dbReference>
<dbReference type="EMBL" id="SDHX01000001">
    <property type="protein sequence ID" value="RXK54526.1"/>
    <property type="molecule type" value="Genomic_DNA"/>
</dbReference>
<sequence>MKFPRLFSALLVVGAALFLGACSKQSASAGGPAAPAKIKLGFLVKQPEEPWFQYEWKGADKAAAQHGFELIKIGVPDGEKTLAAIDSLAANGALGFVICTPDVRLGPAIVAKAKANNLKVITVDDRFVGADGKFIESVPYLGMSATKIGRMSGATLAEEMKRRNWAAADTAACIVTFEELDTARERTDGIIAALKEAGFPADRIFKAPQKTTDIPGSFDAANALLAQKTGIKNWLVAGMNDTATLGAVRATEGNGFKAAHVIGVGINGTDCLDELRKPAPTGFYGSIYASAPYEGFRTAELLYFWVKDGTQPPLDTRTDGQLITRENFEALLKAEGIL</sequence>
<evidence type="ECO:0000256" key="2">
    <source>
        <dbReference type="ARBA" id="ARBA00007639"/>
    </source>
</evidence>
<dbReference type="GO" id="GO:0030246">
    <property type="term" value="F:carbohydrate binding"/>
    <property type="evidence" value="ECO:0007669"/>
    <property type="project" value="TreeGrafter"/>
</dbReference>
<dbReference type="CDD" id="cd01540">
    <property type="entry name" value="PBP1_arabinose_binding"/>
    <property type="match status" value="1"/>
</dbReference>
<reference evidence="6 7" key="1">
    <citation type="submission" date="2019-01" db="EMBL/GenBank/DDBJ databases">
        <title>Lacunisphaera sp. strain TWA-58.</title>
        <authorList>
            <person name="Chen W.-M."/>
        </authorList>
    </citation>
    <scope>NUCLEOTIDE SEQUENCE [LARGE SCALE GENOMIC DNA]</scope>
    <source>
        <strain evidence="6 7">TWA-58</strain>
    </source>
</reference>
<evidence type="ECO:0000256" key="4">
    <source>
        <dbReference type="SAM" id="SignalP"/>
    </source>
</evidence>
<dbReference type="SUPFAM" id="SSF53822">
    <property type="entry name" value="Periplasmic binding protein-like I"/>
    <property type="match status" value="1"/>
</dbReference>
<accession>A0A4Q1C6V5</accession>
<comment type="similarity">
    <text evidence="2">Belongs to the bacterial solute-binding protein 2 family.</text>
</comment>
<feature type="chain" id="PRO_5020665189" evidence="4">
    <location>
        <begin position="30"/>
        <end position="338"/>
    </location>
</feature>
<evidence type="ECO:0000256" key="3">
    <source>
        <dbReference type="PIRSR" id="PIRSR002816-1"/>
    </source>
</evidence>
<dbReference type="Proteomes" id="UP000290218">
    <property type="component" value="Unassembled WGS sequence"/>
</dbReference>
<keyword evidence="4" id="KW-0732">Signal</keyword>
<feature type="domain" description="Periplasmic binding protein/LacI sugar binding" evidence="5">
    <location>
        <begin position="39"/>
        <end position="315"/>
    </location>
</feature>
<name>A0A4Q1C6V5_9BACT</name>
<feature type="site" description="The binding site for the sugar molecule has not yet been established, but C-87 may be involved" evidence="3">
    <location>
        <position position="99"/>
    </location>
</feature>
<dbReference type="RefSeq" id="WP_129045890.1">
    <property type="nucleotide sequence ID" value="NZ_SDHX01000001.1"/>
</dbReference>
<dbReference type="PANTHER" id="PTHR30036:SF6">
    <property type="entry name" value="L-ARABINOSE-BINDING PERIPLASMIC PROTEIN"/>
    <property type="match status" value="1"/>
</dbReference>
<dbReference type="Pfam" id="PF00532">
    <property type="entry name" value="Peripla_BP_1"/>
    <property type="match status" value="1"/>
</dbReference>
<proteinExistence type="inferred from homology"/>